<keyword evidence="3" id="KW-1185">Reference proteome</keyword>
<gene>
    <name evidence="2" type="ORF">HME9302_00322</name>
</gene>
<evidence type="ECO:0000313" key="3">
    <source>
        <dbReference type="Proteomes" id="UP000253727"/>
    </source>
</evidence>
<feature type="region of interest" description="Disordered" evidence="1">
    <location>
        <begin position="207"/>
        <end position="227"/>
    </location>
</feature>
<organism evidence="2 3">
    <name type="scientific">Alteripontixanthobacter maritimus</name>
    <dbReference type="NCBI Taxonomy" id="2161824"/>
    <lineage>
        <taxon>Bacteria</taxon>
        <taxon>Pseudomonadati</taxon>
        <taxon>Pseudomonadota</taxon>
        <taxon>Alphaproteobacteria</taxon>
        <taxon>Sphingomonadales</taxon>
        <taxon>Erythrobacteraceae</taxon>
        <taxon>Alteripontixanthobacter</taxon>
    </lineage>
</organism>
<evidence type="ECO:0008006" key="4">
    <source>
        <dbReference type="Google" id="ProtNLM"/>
    </source>
</evidence>
<dbReference type="Proteomes" id="UP000253727">
    <property type="component" value="Unassembled WGS sequence"/>
</dbReference>
<evidence type="ECO:0000313" key="2">
    <source>
        <dbReference type="EMBL" id="RDC59137.1"/>
    </source>
</evidence>
<dbReference type="EMBL" id="QBKA01000002">
    <property type="protein sequence ID" value="RDC59137.1"/>
    <property type="molecule type" value="Genomic_DNA"/>
</dbReference>
<proteinExistence type="predicted"/>
<comment type="caution">
    <text evidence="2">The sequence shown here is derived from an EMBL/GenBank/DDBJ whole genome shotgun (WGS) entry which is preliminary data.</text>
</comment>
<protein>
    <recommendedName>
        <fullName evidence="4">Flagellar assembly protein FliH/Type III secretion system HrpE domain-containing protein</fullName>
    </recommendedName>
</protein>
<name>A0A369Q768_9SPHN</name>
<sequence>MTTLFEPAPFMQIVPDPQAADDQPAWRGDGTFAKSFMADRRYARDRAPAPEAPPQNDAHAAALAEAKAAGRAEAEAEFADEKGRWERLACALKKADDSACKALSQRLVATITALCERTLQPLALDGERLVARCEAAARWLGENSGHVTLRLHPADVDCFDPDCLESLELQIDETLERGSLVLSGPDGEVHDGPAEWRRAIADALGGHCDEDNTGDAADTGRASDDNA</sequence>
<evidence type="ECO:0000256" key="1">
    <source>
        <dbReference type="SAM" id="MobiDB-lite"/>
    </source>
</evidence>
<reference evidence="2 3" key="1">
    <citation type="submission" date="2018-04" db="EMBL/GenBank/DDBJ databases">
        <title>Altererythrobacter sp. HME9302 genome sequencing and assembly.</title>
        <authorList>
            <person name="Kang H."/>
            <person name="Kim H."/>
            <person name="Joh K."/>
        </authorList>
    </citation>
    <scope>NUCLEOTIDE SEQUENCE [LARGE SCALE GENOMIC DNA]</scope>
    <source>
        <strain evidence="2 3">HME9302</strain>
    </source>
</reference>
<dbReference type="AlphaFoldDB" id="A0A369Q768"/>
<accession>A0A369Q768</accession>